<evidence type="ECO:0000313" key="1">
    <source>
        <dbReference type="EMBL" id="QBK90945.1"/>
    </source>
</evidence>
<sequence>MNPSISMKGMPLRRVYFPFPRGKILTEEQRKYQKVRQSQIYDRMMEAVNDPNTGQDTLRFLTLLIEEQM</sequence>
<reference evidence="1" key="1">
    <citation type="journal article" date="2019" name="MBio">
        <title>Virus Genomes from Deep Sea Sediments Expand the Ocean Megavirome and Support Independent Origins of Viral Gigantism.</title>
        <authorList>
            <person name="Backstrom D."/>
            <person name="Yutin N."/>
            <person name="Jorgensen S.L."/>
            <person name="Dharamshi J."/>
            <person name="Homa F."/>
            <person name="Zaremba-Niedwiedzka K."/>
            <person name="Spang A."/>
            <person name="Wolf Y.I."/>
            <person name="Koonin E.V."/>
            <person name="Ettema T.J."/>
        </authorList>
    </citation>
    <scope>NUCLEOTIDE SEQUENCE</scope>
</reference>
<protein>
    <submittedName>
        <fullName evidence="1">Uncharacterized protein</fullName>
    </submittedName>
</protein>
<dbReference type="EMBL" id="MK500504">
    <property type="protein sequence ID" value="QBK90945.1"/>
    <property type="molecule type" value="Genomic_DNA"/>
</dbReference>
<accession>A0A481Z5X7</accession>
<name>A0A481Z5X7_9VIRU</name>
<proteinExistence type="predicted"/>
<gene>
    <name evidence="1" type="ORF">LCPAC201_02460</name>
</gene>
<organism evidence="1">
    <name type="scientific">Pithovirus LCPAC201</name>
    <dbReference type="NCBI Taxonomy" id="2506591"/>
    <lineage>
        <taxon>Viruses</taxon>
        <taxon>Pithoviruses</taxon>
    </lineage>
</organism>